<reference evidence="2 3" key="1">
    <citation type="journal article" date="2019" name="Sci. Rep.">
        <title>A high-quality genome of Eragrostis curvula grass provides insights into Poaceae evolution and supports new strategies to enhance forage quality.</title>
        <authorList>
            <person name="Carballo J."/>
            <person name="Santos B.A.C.M."/>
            <person name="Zappacosta D."/>
            <person name="Garbus I."/>
            <person name="Selva J.P."/>
            <person name="Gallo C.A."/>
            <person name="Diaz A."/>
            <person name="Albertini E."/>
            <person name="Caccamo M."/>
            <person name="Echenique V."/>
        </authorList>
    </citation>
    <scope>NUCLEOTIDE SEQUENCE [LARGE SCALE GENOMIC DNA]</scope>
    <source>
        <strain evidence="3">cv. Victoria</strain>
        <tissue evidence="2">Leaf</tissue>
    </source>
</reference>
<accession>A0A5J9UBZ0</accession>
<dbReference type="GO" id="GO:0030246">
    <property type="term" value="F:carbohydrate binding"/>
    <property type="evidence" value="ECO:0007669"/>
    <property type="project" value="InterPro"/>
</dbReference>
<feature type="region of interest" description="Disordered" evidence="1">
    <location>
        <begin position="1"/>
        <end position="43"/>
    </location>
</feature>
<organism evidence="2 3">
    <name type="scientific">Eragrostis curvula</name>
    <name type="common">weeping love grass</name>
    <dbReference type="NCBI Taxonomy" id="38414"/>
    <lineage>
        <taxon>Eukaryota</taxon>
        <taxon>Viridiplantae</taxon>
        <taxon>Streptophyta</taxon>
        <taxon>Embryophyta</taxon>
        <taxon>Tracheophyta</taxon>
        <taxon>Spermatophyta</taxon>
        <taxon>Magnoliopsida</taxon>
        <taxon>Liliopsida</taxon>
        <taxon>Poales</taxon>
        <taxon>Poaceae</taxon>
        <taxon>PACMAD clade</taxon>
        <taxon>Chloridoideae</taxon>
        <taxon>Eragrostideae</taxon>
        <taxon>Eragrostidinae</taxon>
        <taxon>Eragrostis</taxon>
    </lineage>
</organism>
<feature type="compositionally biased region" description="Basic residues" evidence="1">
    <location>
        <begin position="1"/>
        <end position="11"/>
    </location>
</feature>
<dbReference type="PANTHER" id="PTHR48478:SF1">
    <property type="entry name" value="LECTIN-LIKE"/>
    <property type="match status" value="1"/>
</dbReference>
<proteinExistence type="predicted"/>
<dbReference type="InterPro" id="IPR052147">
    <property type="entry name" value="PP2-like/Lectin"/>
</dbReference>
<sequence>MGTCCSRHKKRPPDTSSDEDGHAAPVVTNDATSGNNEAQPDTATTPHVFQEAIANEKSTDGTANILAGKAKKHWVDEKTGCNCFMLFPRGLSITWSEDPEYWNWHPFKEASDTDIETASLEEVCWLDIQGKQELSHLTPGVNYEVVFEVMLNKSASGWDVPVKFELKFPDGKVQQRKEELQGKPREQWLKLKVGEVKAQEGQRGEMEISMFEHGSQWKSGLIIKGIKIIPKT</sequence>
<evidence type="ECO:0000313" key="3">
    <source>
        <dbReference type="Proteomes" id="UP000324897"/>
    </source>
</evidence>
<evidence type="ECO:0000256" key="1">
    <source>
        <dbReference type="SAM" id="MobiDB-lite"/>
    </source>
</evidence>
<keyword evidence="3" id="KW-1185">Reference proteome</keyword>
<comment type="caution">
    <text evidence="2">The sequence shown here is derived from an EMBL/GenBank/DDBJ whole genome shotgun (WGS) entry which is preliminary data.</text>
</comment>
<dbReference type="PANTHER" id="PTHR48478">
    <property type="entry name" value="LECTIN-LIKE"/>
    <property type="match status" value="1"/>
</dbReference>
<evidence type="ECO:0000313" key="2">
    <source>
        <dbReference type="EMBL" id="TVU21076.1"/>
    </source>
</evidence>
<protein>
    <submittedName>
        <fullName evidence="2">Uncharacterized protein</fullName>
    </submittedName>
</protein>
<feature type="compositionally biased region" description="Polar residues" evidence="1">
    <location>
        <begin position="29"/>
        <end position="43"/>
    </location>
</feature>
<dbReference type="Gramene" id="TVU21076">
    <property type="protein sequence ID" value="TVU21076"/>
    <property type="gene ID" value="EJB05_30690"/>
</dbReference>
<dbReference type="Pfam" id="PF14299">
    <property type="entry name" value="PP2"/>
    <property type="match status" value="1"/>
</dbReference>
<name>A0A5J9UBZ0_9POAL</name>
<dbReference type="AlphaFoldDB" id="A0A5J9UBZ0"/>
<dbReference type="OrthoDB" id="533833at2759"/>
<dbReference type="Proteomes" id="UP000324897">
    <property type="component" value="Unassembled WGS sequence"/>
</dbReference>
<gene>
    <name evidence="2" type="ORF">EJB05_30690</name>
</gene>
<dbReference type="InterPro" id="IPR025886">
    <property type="entry name" value="PP2-like"/>
</dbReference>
<dbReference type="EMBL" id="RWGY01000026">
    <property type="protein sequence ID" value="TVU21076.1"/>
    <property type="molecule type" value="Genomic_DNA"/>
</dbReference>